<dbReference type="EMBL" id="JBEPLJ010000005">
    <property type="protein sequence ID" value="MET3585323.1"/>
    <property type="molecule type" value="Genomic_DNA"/>
</dbReference>
<sequence length="164" mass="17990">MSLLRRNLLIMAGLSLAIVLAACSGLPKPTPVEVSISADANINPGEAGEPSPVVVRIYELKGIKAFNNASFFDFDDDAKLLGADLISSREYELTPGTEKKYDSRISSEAAYIGVVVSFRDIQSATWRDSVELKKSKQNRFMVYITSLAVRIQKYSRFTFGKSGA</sequence>
<dbReference type="RefSeq" id="WP_247243290.1">
    <property type="nucleotide sequence ID" value="NZ_JALJRA010000005.1"/>
</dbReference>
<dbReference type="Proteomes" id="UP001549031">
    <property type="component" value="Unassembled WGS sequence"/>
</dbReference>
<keyword evidence="3" id="KW-1185">Reference proteome</keyword>
<dbReference type="PROSITE" id="PS51257">
    <property type="entry name" value="PROKAR_LIPOPROTEIN"/>
    <property type="match status" value="1"/>
</dbReference>
<evidence type="ECO:0000313" key="3">
    <source>
        <dbReference type="Proteomes" id="UP001549031"/>
    </source>
</evidence>
<proteinExistence type="predicted"/>
<feature type="chain" id="PRO_5045728591" evidence="1">
    <location>
        <begin position="22"/>
        <end position="164"/>
    </location>
</feature>
<dbReference type="InterPro" id="IPR017734">
    <property type="entry name" value="T6SS_SciN"/>
</dbReference>
<dbReference type="InterPro" id="IPR038706">
    <property type="entry name" value="Type_VI_SciN-like_sf"/>
</dbReference>
<dbReference type="Gene3D" id="2.60.40.4150">
    <property type="entry name" value="Type VI secretion system, lipoprotein SciN"/>
    <property type="match status" value="1"/>
</dbReference>
<evidence type="ECO:0000256" key="1">
    <source>
        <dbReference type="SAM" id="SignalP"/>
    </source>
</evidence>
<protein>
    <submittedName>
        <fullName evidence="2">Type VI secretion system protein VasD</fullName>
    </submittedName>
</protein>
<dbReference type="NCBIfam" id="TIGR03352">
    <property type="entry name" value="VI_chp_3"/>
    <property type="match status" value="1"/>
</dbReference>
<feature type="signal peptide" evidence="1">
    <location>
        <begin position="1"/>
        <end position="21"/>
    </location>
</feature>
<keyword evidence="1" id="KW-0732">Signal</keyword>
<gene>
    <name evidence="2" type="ORF">ABID21_001432</name>
</gene>
<accession>A0ABV2H448</accession>
<name>A0ABV2H448_9HYPH</name>
<dbReference type="PANTHER" id="PTHR37625">
    <property type="entry name" value="OUTER MEMBRANE LIPOPROTEIN-RELATED"/>
    <property type="match status" value="1"/>
</dbReference>
<organism evidence="2 3">
    <name type="scientific">Pseudorhizobium tarimense</name>
    <dbReference type="NCBI Taxonomy" id="1079109"/>
    <lineage>
        <taxon>Bacteria</taxon>
        <taxon>Pseudomonadati</taxon>
        <taxon>Pseudomonadota</taxon>
        <taxon>Alphaproteobacteria</taxon>
        <taxon>Hyphomicrobiales</taxon>
        <taxon>Rhizobiaceae</taxon>
        <taxon>Rhizobium/Agrobacterium group</taxon>
        <taxon>Pseudorhizobium</taxon>
    </lineage>
</organism>
<dbReference type="Pfam" id="PF12790">
    <property type="entry name" value="T6SS-SciN"/>
    <property type="match status" value="1"/>
</dbReference>
<reference evidence="2 3" key="1">
    <citation type="submission" date="2024-06" db="EMBL/GenBank/DDBJ databases">
        <title>Genomic Encyclopedia of Type Strains, Phase IV (KMG-IV): sequencing the most valuable type-strain genomes for metagenomic binning, comparative biology and taxonomic classification.</title>
        <authorList>
            <person name="Goeker M."/>
        </authorList>
    </citation>
    <scope>NUCLEOTIDE SEQUENCE [LARGE SCALE GENOMIC DNA]</scope>
    <source>
        <strain evidence="2 3">DSM 105042</strain>
    </source>
</reference>
<evidence type="ECO:0000313" key="2">
    <source>
        <dbReference type="EMBL" id="MET3585323.1"/>
    </source>
</evidence>
<dbReference type="PANTHER" id="PTHR37625:SF4">
    <property type="entry name" value="OUTER MEMBRANE LIPOPROTEIN"/>
    <property type="match status" value="1"/>
</dbReference>
<comment type="caution">
    <text evidence="2">The sequence shown here is derived from an EMBL/GenBank/DDBJ whole genome shotgun (WGS) entry which is preliminary data.</text>
</comment>